<comment type="caution">
    <text evidence="8">The sequence shown here is derived from an EMBL/GenBank/DDBJ whole genome shotgun (WGS) entry which is preliminary data.</text>
</comment>
<name>A0ABQ7N5Z4_BRACM</name>
<dbReference type="PANTHER" id="PTHR14624:SF0">
    <property type="entry name" value="POLYPRENOL REDUCTASE"/>
    <property type="match status" value="1"/>
</dbReference>
<evidence type="ECO:0000256" key="3">
    <source>
        <dbReference type="ARBA" id="ARBA00022692"/>
    </source>
</evidence>
<sequence length="423" mass="48204">MEVHVLRRLIESFYVFNYSPCARMNILGYFTGLFFYAAAPLSLCINIAPEVVTFAGNQVAEFIAKGKSHTSAPEFDLFSSLSPLMKLGWCQMIGAVIFLWGWIHQRRCHAILGSLRKSPSQAKEYIIPHGDWFEMVSSPHYLAEIVLYVGLLLVSGGTDVTIWLLFGFVVGNLTVAAGETHRWYLRKFENYPANRSAIFPYKWTVPQKYFAHFYVFGVAWTTLLLTITWMYAFKIVPLSSEEFMFSRHLTGGSHVENQFKVWRAVLLLLLMEIQVLRRLIESFYVFKYSPSARMNILTYLGGLYYYAAVPLSLCVNLVTEFISHGKGHTSSPEFDLLSSLSPLMKLGWCQLVGGIIFLWGWLHQRRCHAILGSLRENPSQAKEYIIPHGDWFEIVSSPHYLAEILNGVMLCVGLMSLTSEAQK</sequence>
<evidence type="ECO:0000256" key="4">
    <source>
        <dbReference type="ARBA" id="ARBA00022989"/>
    </source>
</evidence>
<reference evidence="8 9" key="1">
    <citation type="submission" date="2021-03" db="EMBL/GenBank/DDBJ databases">
        <authorList>
            <person name="King G.J."/>
            <person name="Bancroft I."/>
            <person name="Baten A."/>
            <person name="Bloomfield J."/>
            <person name="Borpatragohain P."/>
            <person name="He Z."/>
            <person name="Irish N."/>
            <person name="Irwin J."/>
            <person name="Liu K."/>
            <person name="Mauleon R.P."/>
            <person name="Moore J."/>
            <person name="Morris R."/>
            <person name="Ostergaard L."/>
            <person name="Wang B."/>
            <person name="Wells R."/>
        </authorList>
    </citation>
    <scope>NUCLEOTIDE SEQUENCE [LARGE SCALE GENOMIC DNA]</scope>
    <source>
        <strain evidence="8">R-o-18</strain>
        <tissue evidence="8">Leaf</tissue>
    </source>
</reference>
<feature type="transmembrane region" description="Helical" evidence="6">
    <location>
        <begin position="209"/>
        <end position="233"/>
    </location>
</feature>
<evidence type="ECO:0000256" key="6">
    <source>
        <dbReference type="SAM" id="Phobius"/>
    </source>
</evidence>
<dbReference type="PROSITE" id="PS50244">
    <property type="entry name" value="S5A_REDUCTASE"/>
    <property type="match status" value="2"/>
</dbReference>
<evidence type="ECO:0000256" key="2">
    <source>
        <dbReference type="ARBA" id="ARBA00004922"/>
    </source>
</evidence>
<keyword evidence="9" id="KW-1185">Reference proteome</keyword>
<keyword evidence="4 6" id="KW-1133">Transmembrane helix</keyword>
<dbReference type="InterPro" id="IPR001104">
    <property type="entry name" value="3-oxo-5_a-steroid_4-DH_C"/>
</dbReference>
<comment type="subcellular location">
    <subcellularLocation>
        <location evidence="1">Endomembrane system</location>
        <topology evidence="1">Multi-pass membrane protein</topology>
    </subcellularLocation>
</comment>
<feature type="non-terminal residue" evidence="8">
    <location>
        <position position="423"/>
    </location>
</feature>
<feature type="domain" description="3-oxo-5-alpha-steroid 4-dehydrogenase C-terminal" evidence="7">
    <location>
        <begin position="89"/>
        <end position="201"/>
    </location>
</feature>
<evidence type="ECO:0000313" key="8">
    <source>
        <dbReference type="EMBL" id="KAG5406336.1"/>
    </source>
</evidence>
<proteinExistence type="predicted"/>
<protein>
    <recommendedName>
        <fullName evidence="7">3-oxo-5-alpha-steroid 4-dehydrogenase C-terminal domain-containing protein</fullName>
    </recommendedName>
</protein>
<feature type="transmembrane region" description="Helical" evidence="6">
    <location>
        <begin position="26"/>
        <end position="48"/>
    </location>
</feature>
<dbReference type="Gene3D" id="1.20.120.1630">
    <property type="match status" value="1"/>
</dbReference>
<dbReference type="InterPro" id="IPR039698">
    <property type="entry name" value="Dfg10/SRD5A3"/>
</dbReference>
<feature type="transmembrane region" description="Helical" evidence="6">
    <location>
        <begin position="84"/>
        <end position="103"/>
    </location>
</feature>
<dbReference type="Proteomes" id="UP000823674">
    <property type="component" value="Chromosome A03"/>
</dbReference>
<evidence type="ECO:0000256" key="1">
    <source>
        <dbReference type="ARBA" id="ARBA00004127"/>
    </source>
</evidence>
<organism evidence="8 9">
    <name type="scientific">Brassica rapa subsp. trilocularis</name>
    <dbReference type="NCBI Taxonomy" id="1813537"/>
    <lineage>
        <taxon>Eukaryota</taxon>
        <taxon>Viridiplantae</taxon>
        <taxon>Streptophyta</taxon>
        <taxon>Embryophyta</taxon>
        <taxon>Tracheophyta</taxon>
        <taxon>Spermatophyta</taxon>
        <taxon>Magnoliopsida</taxon>
        <taxon>eudicotyledons</taxon>
        <taxon>Gunneridae</taxon>
        <taxon>Pentapetalae</taxon>
        <taxon>rosids</taxon>
        <taxon>malvids</taxon>
        <taxon>Brassicales</taxon>
        <taxon>Brassicaceae</taxon>
        <taxon>Brassiceae</taxon>
        <taxon>Brassica</taxon>
    </lineage>
</organism>
<evidence type="ECO:0000259" key="7">
    <source>
        <dbReference type="Pfam" id="PF02544"/>
    </source>
</evidence>
<evidence type="ECO:0000313" key="9">
    <source>
        <dbReference type="Proteomes" id="UP000823674"/>
    </source>
</evidence>
<dbReference type="PANTHER" id="PTHR14624">
    <property type="entry name" value="DFG10 PROTEIN"/>
    <property type="match status" value="1"/>
</dbReference>
<gene>
    <name evidence="8" type="primary">A03p049090.1_BraROA</name>
    <name evidence="8" type="ORF">IGI04_012455</name>
</gene>
<evidence type="ECO:0000256" key="5">
    <source>
        <dbReference type="ARBA" id="ARBA00023136"/>
    </source>
</evidence>
<dbReference type="EMBL" id="JADBGQ010000003">
    <property type="protein sequence ID" value="KAG5406336.1"/>
    <property type="molecule type" value="Genomic_DNA"/>
</dbReference>
<feature type="transmembrane region" description="Helical" evidence="6">
    <location>
        <begin position="343"/>
        <end position="362"/>
    </location>
</feature>
<keyword evidence="5 6" id="KW-0472">Membrane</keyword>
<accession>A0ABQ7N5Z4</accession>
<feature type="transmembrane region" description="Helical" evidence="6">
    <location>
        <begin position="145"/>
        <end position="166"/>
    </location>
</feature>
<comment type="pathway">
    <text evidence="2">Protein modification; protein glycosylation.</text>
</comment>
<feature type="domain" description="3-oxo-5-alpha-steroid 4-dehydrogenase C-terminal" evidence="7">
    <location>
        <begin position="348"/>
        <end position="416"/>
    </location>
</feature>
<feature type="transmembrane region" description="Helical" evidence="6">
    <location>
        <begin position="303"/>
        <end position="323"/>
    </location>
</feature>
<keyword evidence="3 6" id="KW-0812">Transmembrane</keyword>
<dbReference type="Pfam" id="PF02544">
    <property type="entry name" value="Steroid_dh"/>
    <property type="match status" value="2"/>
</dbReference>